<evidence type="ECO:0000313" key="1">
    <source>
        <dbReference type="EMBL" id="QJA77351.1"/>
    </source>
</evidence>
<name>A0A6M3K616_9ZZZZ</name>
<sequence>MKKEPEALWTPTPKQEEFLSRWEFEVFYGGAAGPGKTDAIVMGALRHVDKPSYRGLLLRRTFPRLAEILERTREYYPQIIPGCHYSGTDHKWIFPSGATIMLGHMEHESDKYGYRGHEFGYIGIDELTEFTLTQYLFLFTRCRSTRDISIKPMIRSASNPCDIGHLWVKERFVTITEPGKTFTDSESGLSRIFIPGLMEDNPHLYENDPDYEKRLKELPEIDYKRFRFGIWDVFEGQIFTELNKDVHGYNPKTFTIPPDWERYHTFDWGYAKPASVGWYAVDYDGKIWRYREWYVGKRDEATKSWQGLRMSPTEIARGIKERERGENVRPGPADPSIWHKRVREDHTVGPSVAEEMTREGVYFLKGDNDRILGKQQFHSRLRLDDGNQPNIYISTECENWWRTIPELREDEKNPEDLDTRQEDHCYDETRYMCMFRPLRPRVQPKGPPRGSFMDERRRYIKAKQYADRYGENIDSAYQRIK</sequence>
<dbReference type="Gene3D" id="3.40.50.300">
    <property type="entry name" value="P-loop containing nucleotide triphosphate hydrolases"/>
    <property type="match status" value="1"/>
</dbReference>
<dbReference type="EMBL" id="MT142278">
    <property type="protein sequence ID" value="QJA77351.1"/>
    <property type="molecule type" value="Genomic_DNA"/>
</dbReference>
<dbReference type="Pfam" id="PF03237">
    <property type="entry name" value="Terminase_6N"/>
    <property type="match status" value="1"/>
</dbReference>
<proteinExistence type="predicted"/>
<dbReference type="AlphaFoldDB" id="A0A6M3K616"/>
<dbReference type="InterPro" id="IPR027417">
    <property type="entry name" value="P-loop_NTPase"/>
</dbReference>
<accession>A0A6M3K616</accession>
<gene>
    <name evidence="1" type="ORF">MM415A01322_0016</name>
</gene>
<reference evidence="1" key="1">
    <citation type="submission" date="2020-03" db="EMBL/GenBank/DDBJ databases">
        <title>The deep terrestrial virosphere.</title>
        <authorList>
            <person name="Holmfeldt K."/>
            <person name="Nilsson E."/>
            <person name="Simone D."/>
            <person name="Lopez-Fernandez M."/>
            <person name="Wu X."/>
            <person name="de Brujin I."/>
            <person name="Lundin D."/>
            <person name="Andersson A."/>
            <person name="Bertilsson S."/>
            <person name="Dopson M."/>
        </authorList>
    </citation>
    <scope>NUCLEOTIDE SEQUENCE</scope>
    <source>
        <strain evidence="1">MM415A01322</strain>
    </source>
</reference>
<protein>
    <submittedName>
        <fullName evidence="1">Putative terminase</fullName>
    </submittedName>
</protein>
<dbReference type="Gene3D" id="3.30.420.280">
    <property type="match status" value="1"/>
</dbReference>
<organism evidence="1">
    <name type="scientific">viral metagenome</name>
    <dbReference type="NCBI Taxonomy" id="1070528"/>
    <lineage>
        <taxon>unclassified sequences</taxon>
        <taxon>metagenomes</taxon>
        <taxon>organismal metagenomes</taxon>
    </lineage>
</organism>